<dbReference type="GO" id="GO:0016020">
    <property type="term" value="C:membrane"/>
    <property type="evidence" value="ECO:0007669"/>
    <property type="project" value="UniProtKB-SubCell"/>
</dbReference>
<organism evidence="6">
    <name type="scientific">Lygus hesperus</name>
    <name type="common">Western plant bug</name>
    <dbReference type="NCBI Taxonomy" id="30085"/>
    <lineage>
        <taxon>Eukaryota</taxon>
        <taxon>Metazoa</taxon>
        <taxon>Ecdysozoa</taxon>
        <taxon>Arthropoda</taxon>
        <taxon>Hexapoda</taxon>
        <taxon>Insecta</taxon>
        <taxon>Pterygota</taxon>
        <taxon>Neoptera</taxon>
        <taxon>Paraneoptera</taxon>
        <taxon>Hemiptera</taxon>
        <taxon>Heteroptera</taxon>
        <taxon>Panheteroptera</taxon>
        <taxon>Cimicomorpha</taxon>
        <taxon>Miridae</taxon>
        <taxon>Mirini</taxon>
        <taxon>Lygus</taxon>
    </lineage>
</organism>
<dbReference type="Pfam" id="PF00335">
    <property type="entry name" value="Tetraspanin"/>
    <property type="match status" value="1"/>
</dbReference>
<reference evidence="7" key="3">
    <citation type="submission" date="2014-09" db="EMBL/GenBank/DDBJ databases">
        <authorList>
            <person name="Magalhaes I.L.F."/>
            <person name="Oliveira U."/>
            <person name="Santos F.R."/>
            <person name="Vidigal T.H.D.A."/>
            <person name="Brescovit A.D."/>
            <person name="Santos A.J."/>
        </authorList>
    </citation>
    <scope>NUCLEOTIDE SEQUENCE</scope>
</reference>
<feature type="transmembrane region" description="Helical" evidence="5">
    <location>
        <begin position="14"/>
        <end position="35"/>
    </location>
</feature>
<dbReference type="InterPro" id="IPR018499">
    <property type="entry name" value="Tetraspanin/Peripherin"/>
</dbReference>
<sequence>VVFHFGQMGLFRTLFNFLNAVLLTFGLVVLFLGFYTTMKDEVPLAGVADDNLRMSSLTIGVIGIVIIGTSVFGFIGVNRSLKFFTGIYIICLGMSALAFIALGVYIITNVVALKSQIKQNAREKFMT</sequence>
<evidence type="ECO:0000256" key="5">
    <source>
        <dbReference type="SAM" id="Phobius"/>
    </source>
</evidence>
<evidence type="ECO:0000256" key="3">
    <source>
        <dbReference type="ARBA" id="ARBA00022989"/>
    </source>
</evidence>
<comment type="subcellular location">
    <subcellularLocation>
        <location evidence="1">Membrane</location>
        <topology evidence="1">Multi-pass membrane protein</topology>
    </subcellularLocation>
</comment>
<evidence type="ECO:0000256" key="1">
    <source>
        <dbReference type="ARBA" id="ARBA00004141"/>
    </source>
</evidence>
<dbReference type="EMBL" id="GBRD01001716">
    <property type="protein sequence ID" value="JAG64105.1"/>
    <property type="molecule type" value="Transcribed_RNA"/>
</dbReference>
<dbReference type="AlphaFoldDB" id="A0A0A9WJ45"/>
<gene>
    <name evidence="6" type="primary">PKD2_2</name>
    <name evidence="6" type="ORF">CM83_1840</name>
</gene>
<accession>A0A0A9WJ45</accession>
<reference evidence="6" key="2">
    <citation type="submission" date="2014-07" db="EMBL/GenBank/DDBJ databases">
        <authorList>
            <person name="Hull J."/>
        </authorList>
    </citation>
    <scope>NUCLEOTIDE SEQUENCE</scope>
</reference>
<evidence type="ECO:0000256" key="4">
    <source>
        <dbReference type="ARBA" id="ARBA00023136"/>
    </source>
</evidence>
<keyword evidence="2 5" id="KW-0812">Transmembrane</keyword>
<evidence type="ECO:0000313" key="6">
    <source>
        <dbReference type="EMBL" id="JAG06523.1"/>
    </source>
</evidence>
<dbReference type="EMBL" id="GBHO01037081">
    <property type="protein sequence ID" value="JAG06523.1"/>
    <property type="molecule type" value="Transcribed_RNA"/>
</dbReference>
<protein>
    <submittedName>
        <fullName evidence="6">Polycystin-2</fullName>
    </submittedName>
</protein>
<name>A0A0A9WJ45_LYGHE</name>
<reference evidence="6" key="1">
    <citation type="journal article" date="2014" name="PLoS ONE">
        <title>Transcriptome-Based Identification of ABC Transporters in the Western Tarnished Plant Bug Lygus hesperus.</title>
        <authorList>
            <person name="Hull J.J."/>
            <person name="Chaney K."/>
            <person name="Geib S.M."/>
            <person name="Fabrick J.A."/>
            <person name="Brent C.S."/>
            <person name="Walsh D."/>
            <person name="Lavine L.C."/>
        </authorList>
    </citation>
    <scope>NUCLEOTIDE SEQUENCE</scope>
</reference>
<keyword evidence="4 5" id="KW-0472">Membrane</keyword>
<evidence type="ECO:0000313" key="7">
    <source>
        <dbReference type="EMBL" id="JAG64105.1"/>
    </source>
</evidence>
<feature type="transmembrane region" description="Helical" evidence="5">
    <location>
        <begin position="87"/>
        <end position="112"/>
    </location>
</feature>
<feature type="transmembrane region" description="Helical" evidence="5">
    <location>
        <begin position="56"/>
        <end position="75"/>
    </location>
</feature>
<evidence type="ECO:0000256" key="2">
    <source>
        <dbReference type="ARBA" id="ARBA00022692"/>
    </source>
</evidence>
<feature type="non-terminal residue" evidence="6">
    <location>
        <position position="127"/>
    </location>
</feature>
<keyword evidence="3 5" id="KW-1133">Transmembrane helix</keyword>
<proteinExistence type="predicted"/>
<feature type="non-terminal residue" evidence="6">
    <location>
        <position position="1"/>
    </location>
</feature>